<dbReference type="CDD" id="cd00540">
    <property type="entry name" value="AAG"/>
    <property type="match status" value="1"/>
</dbReference>
<protein>
    <recommendedName>
        <fullName evidence="5">Putative 3-methyladenine DNA glycosylase</fullName>
        <ecNumber evidence="5">3.2.2.-</ecNumber>
    </recommendedName>
</protein>
<evidence type="ECO:0000313" key="7">
    <source>
        <dbReference type="Proteomes" id="UP000217784"/>
    </source>
</evidence>
<evidence type="ECO:0000313" key="6">
    <source>
        <dbReference type="EMBL" id="PAV03028.1"/>
    </source>
</evidence>
<keyword evidence="6" id="KW-0326">Glycosidase</keyword>
<dbReference type="OrthoDB" id="31217at2157"/>
<keyword evidence="2 5" id="KW-0227">DNA damage</keyword>
<dbReference type="SUPFAM" id="SSF50486">
    <property type="entry name" value="FMT C-terminal domain-like"/>
    <property type="match status" value="1"/>
</dbReference>
<dbReference type="GO" id="GO:0003905">
    <property type="term" value="F:alkylbase DNA N-glycosylase activity"/>
    <property type="evidence" value="ECO:0007669"/>
    <property type="project" value="InterPro"/>
</dbReference>
<reference evidence="6 7" key="1">
    <citation type="journal article" date="2017" name="BMC Genomics">
        <title>Genomic analysis of methanogenic archaea reveals a shift towards energy conservation.</title>
        <authorList>
            <person name="Gilmore S.P."/>
            <person name="Henske J.K."/>
            <person name="Sexton J.A."/>
            <person name="Solomon K.V."/>
            <person name="Seppala S."/>
            <person name="Yoo J.I."/>
            <person name="Huyett L.M."/>
            <person name="Pressman A."/>
            <person name="Cogan J.Z."/>
            <person name="Kivenson V."/>
            <person name="Peng X."/>
            <person name="Tan Y."/>
            <person name="Valentine D.L."/>
            <person name="O'Malley M.A."/>
        </authorList>
    </citation>
    <scope>NUCLEOTIDE SEQUENCE [LARGE SCALE GENOMIC DNA]</scope>
    <source>
        <strain evidence="6 7">M.o.H.</strain>
    </source>
</reference>
<dbReference type="GO" id="GO:0006284">
    <property type="term" value="P:base-excision repair"/>
    <property type="evidence" value="ECO:0007669"/>
    <property type="project" value="InterPro"/>
</dbReference>
<dbReference type="RefSeq" id="WP_069583931.1">
    <property type="nucleotide sequence ID" value="NZ_LMVM01000040.1"/>
</dbReference>
<dbReference type="InterPro" id="IPR003180">
    <property type="entry name" value="MPG"/>
</dbReference>
<evidence type="ECO:0000256" key="1">
    <source>
        <dbReference type="ARBA" id="ARBA00009232"/>
    </source>
</evidence>
<evidence type="ECO:0000256" key="2">
    <source>
        <dbReference type="ARBA" id="ARBA00022763"/>
    </source>
</evidence>
<dbReference type="AlphaFoldDB" id="A0A2A2H0V5"/>
<dbReference type="Proteomes" id="UP000217784">
    <property type="component" value="Unassembled WGS sequence"/>
</dbReference>
<dbReference type="PANTHER" id="PTHR10429:SF0">
    <property type="entry name" value="DNA-3-METHYLADENINE GLYCOSYLASE"/>
    <property type="match status" value="1"/>
</dbReference>
<sequence length="206" mass="23488">MKLERSFYERNTLIVARELLGCVLVHITPENITKGRIVETEAYIGPEDKGAHSYRGRHTPRMDPLYKTGGFAYIYQLHGYNYCINVVTQKEGIPQAVLIRALEPVEGLELMAKRRKIDISDSRKSNLKNLTNGPSKLCQAMNINTSLNGIDLCEDEIFITDQTGLRSDEEVITAPRVNIDYAEEYRDKLWRFLLRGNAFVSKGYKG</sequence>
<dbReference type="Gene3D" id="3.10.300.10">
    <property type="entry name" value="Methylpurine-DNA glycosylase (MPG)"/>
    <property type="match status" value="1"/>
</dbReference>
<gene>
    <name evidence="6" type="ORF">ASJ80_07070</name>
</gene>
<comment type="similarity">
    <text evidence="1 5">Belongs to the DNA glycosylase MPG family.</text>
</comment>
<proteinExistence type="inferred from homology"/>
<dbReference type="Pfam" id="PF02245">
    <property type="entry name" value="Pur_DNA_glyco"/>
    <property type="match status" value="1"/>
</dbReference>
<keyword evidence="3 5" id="KW-0378">Hydrolase</keyword>
<keyword evidence="4 5" id="KW-0234">DNA repair</keyword>
<dbReference type="EC" id="3.2.2.-" evidence="5"/>
<dbReference type="NCBIfam" id="TIGR00567">
    <property type="entry name" value="3mg"/>
    <property type="match status" value="1"/>
</dbReference>
<organism evidence="6 7">
    <name type="scientific">Methanobacterium bryantii</name>
    <dbReference type="NCBI Taxonomy" id="2161"/>
    <lineage>
        <taxon>Archaea</taxon>
        <taxon>Methanobacteriati</taxon>
        <taxon>Methanobacteriota</taxon>
        <taxon>Methanomada group</taxon>
        <taxon>Methanobacteria</taxon>
        <taxon>Methanobacteriales</taxon>
        <taxon>Methanobacteriaceae</taxon>
        <taxon>Methanobacterium</taxon>
    </lineage>
</organism>
<dbReference type="InterPro" id="IPR036995">
    <property type="entry name" value="MPG_sf"/>
</dbReference>
<dbReference type="PANTHER" id="PTHR10429">
    <property type="entry name" value="DNA-3-METHYLADENINE GLYCOSYLASE"/>
    <property type="match status" value="1"/>
</dbReference>
<dbReference type="HAMAP" id="MF_00527">
    <property type="entry name" value="3MGH"/>
    <property type="match status" value="1"/>
</dbReference>
<dbReference type="GO" id="GO:0003677">
    <property type="term" value="F:DNA binding"/>
    <property type="evidence" value="ECO:0007669"/>
    <property type="project" value="InterPro"/>
</dbReference>
<evidence type="ECO:0000256" key="4">
    <source>
        <dbReference type="ARBA" id="ARBA00023204"/>
    </source>
</evidence>
<keyword evidence="7" id="KW-1185">Reference proteome</keyword>
<dbReference type="InterPro" id="IPR011034">
    <property type="entry name" value="Formyl_transferase-like_C_sf"/>
</dbReference>
<dbReference type="EMBL" id="LMVM01000040">
    <property type="protein sequence ID" value="PAV03028.1"/>
    <property type="molecule type" value="Genomic_DNA"/>
</dbReference>
<comment type="caution">
    <text evidence="6">The sequence shown here is derived from an EMBL/GenBank/DDBJ whole genome shotgun (WGS) entry which is preliminary data.</text>
</comment>
<evidence type="ECO:0000256" key="3">
    <source>
        <dbReference type="ARBA" id="ARBA00022801"/>
    </source>
</evidence>
<evidence type="ECO:0000256" key="5">
    <source>
        <dbReference type="HAMAP-Rule" id="MF_00527"/>
    </source>
</evidence>
<dbReference type="FunFam" id="3.10.300.10:FF:000001">
    <property type="entry name" value="Putative 3-methyladenine DNA glycosylase"/>
    <property type="match status" value="1"/>
</dbReference>
<accession>A0A2A2H0V5</accession>
<name>A0A2A2H0V5_METBR</name>